<dbReference type="InterPro" id="IPR011051">
    <property type="entry name" value="RmlC_Cupin_sf"/>
</dbReference>
<dbReference type="Gene3D" id="2.60.120.10">
    <property type="entry name" value="Jelly Rolls"/>
    <property type="match status" value="1"/>
</dbReference>
<evidence type="ECO:0000313" key="3">
    <source>
        <dbReference type="Proteomes" id="UP000824262"/>
    </source>
</evidence>
<gene>
    <name evidence="2" type="ORF">IAB77_07860</name>
</gene>
<name>A0A9D0ZEM2_9FIRM</name>
<feature type="domain" description="Cupin type-2" evidence="1">
    <location>
        <begin position="39"/>
        <end position="104"/>
    </location>
</feature>
<sequence>MLVDFNLLQERTVPGMNGGSGEIAARMFAAGGLRLISSRILPGGSIGPHRHENGDDISFVVSGSGTAVCDGTEERLEPGCCHVCRKGCVHSISNPGTEDLVLLTAVVER</sequence>
<dbReference type="Pfam" id="PF07883">
    <property type="entry name" value="Cupin_2"/>
    <property type="match status" value="1"/>
</dbReference>
<dbReference type="EMBL" id="DVGA01000082">
    <property type="protein sequence ID" value="HIQ79158.1"/>
    <property type="molecule type" value="Genomic_DNA"/>
</dbReference>
<dbReference type="Proteomes" id="UP000824262">
    <property type="component" value="Unassembled WGS sequence"/>
</dbReference>
<comment type="caution">
    <text evidence="2">The sequence shown here is derived from an EMBL/GenBank/DDBJ whole genome shotgun (WGS) entry which is preliminary data.</text>
</comment>
<accession>A0A9D0ZEM2</accession>
<proteinExistence type="predicted"/>
<dbReference type="AlphaFoldDB" id="A0A9D0ZEM2"/>
<protein>
    <submittedName>
        <fullName evidence="2">Cupin domain-containing protein</fullName>
    </submittedName>
</protein>
<dbReference type="InterPro" id="IPR013096">
    <property type="entry name" value="Cupin_2"/>
</dbReference>
<evidence type="ECO:0000313" key="2">
    <source>
        <dbReference type="EMBL" id="HIQ79158.1"/>
    </source>
</evidence>
<evidence type="ECO:0000259" key="1">
    <source>
        <dbReference type="Pfam" id="PF07883"/>
    </source>
</evidence>
<dbReference type="SUPFAM" id="SSF51182">
    <property type="entry name" value="RmlC-like cupins"/>
    <property type="match status" value="1"/>
</dbReference>
<reference evidence="2" key="1">
    <citation type="submission" date="2020-10" db="EMBL/GenBank/DDBJ databases">
        <authorList>
            <person name="Gilroy R."/>
        </authorList>
    </citation>
    <scope>NUCLEOTIDE SEQUENCE</scope>
    <source>
        <strain evidence="2">ChiBcolR7-354</strain>
    </source>
</reference>
<dbReference type="InterPro" id="IPR014710">
    <property type="entry name" value="RmlC-like_jellyroll"/>
</dbReference>
<organism evidence="2 3">
    <name type="scientific">Candidatus Scatomorpha intestinavium</name>
    <dbReference type="NCBI Taxonomy" id="2840922"/>
    <lineage>
        <taxon>Bacteria</taxon>
        <taxon>Bacillati</taxon>
        <taxon>Bacillota</taxon>
        <taxon>Clostridia</taxon>
        <taxon>Eubacteriales</taxon>
        <taxon>Candidatus Scatomorpha</taxon>
    </lineage>
</organism>
<reference evidence="2" key="2">
    <citation type="journal article" date="2021" name="PeerJ">
        <title>Extensive microbial diversity within the chicken gut microbiome revealed by metagenomics and culture.</title>
        <authorList>
            <person name="Gilroy R."/>
            <person name="Ravi A."/>
            <person name="Getino M."/>
            <person name="Pursley I."/>
            <person name="Horton D.L."/>
            <person name="Alikhan N.F."/>
            <person name="Baker D."/>
            <person name="Gharbi K."/>
            <person name="Hall N."/>
            <person name="Watson M."/>
            <person name="Adriaenssens E.M."/>
            <person name="Foster-Nyarko E."/>
            <person name="Jarju S."/>
            <person name="Secka A."/>
            <person name="Antonio M."/>
            <person name="Oren A."/>
            <person name="Chaudhuri R.R."/>
            <person name="La Ragione R."/>
            <person name="Hildebrand F."/>
            <person name="Pallen M.J."/>
        </authorList>
    </citation>
    <scope>NUCLEOTIDE SEQUENCE</scope>
    <source>
        <strain evidence="2">ChiBcolR7-354</strain>
    </source>
</reference>